<name>A0A371WZH7_9HYPH</name>
<organism evidence="2 3">
    <name type="scientific">Fulvimarina endophytica</name>
    <dbReference type="NCBI Taxonomy" id="2293836"/>
    <lineage>
        <taxon>Bacteria</taxon>
        <taxon>Pseudomonadati</taxon>
        <taxon>Pseudomonadota</taxon>
        <taxon>Alphaproteobacteria</taxon>
        <taxon>Hyphomicrobiales</taxon>
        <taxon>Aurantimonadaceae</taxon>
        <taxon>Fulvimarina</taxon>
    </lineage>
</organism>
<proteinExistence type="predicted"/>
<dbReference type="SUPFAM" id="SSF141371">
    <property type="entry name" value="PilZ domain-like"/>
    <property type="match status" value="1"/>
</dbReference>
<protein>
    <submittedName>
        <fullName evidence="2">PilZ domain-containing protein</fullName>
    </submittedName>
</protein>
<keyword evidence="3" id="KW-1185">Reference proteome</keyword>
<dbReference type="EMBL" id="QURL01000007">
    <property type="protein sequence ID" value="RFC62362.1"/>
    <property type="molecule type" value="Genomic_DNA"/>
</dbReference>
<evidence type="ECO:0000259" key="1">
    <source>
        <dbReference type="Pfam" id="PF07238"/>
    </source>
</evidence>
<accession>A0A371WZH7</accession>
<feature type="domain" description="PilZ" evidence="1">
    <location>
        <begin position="111"/>
        <end position="193"/>
    </location>
</feature>
<dbReference type="GO" id="GO:0035438">
    <property type="term" value="F:cyclic-di-GMP binding"/>
    <property type="evidence" value="ECO:0007669"/>
    <property type="project" value="InterPro"/>
</dbReference>
<dbReference type="Proteomes" id="UP000264310">
    <property type="component" value="Unassembled WGS sequence"/>
</dbReference>
<dbReference type="OrthoDB" id="9798164at2"/>
<gene>
    <name evidence="2" type="ORF">DYI37_16150</name>
</gene>
<dbReference type="Pfam" id="PF07238">
    <property type="entry name" value="PilZ"/>
    <property type="match status" value="1"/>
</dbReference>
<evidence type="ECO:0000313" key="3">
    <source>
        <dbReference type="Proteomes" id="UP000264310"/>
    </source>
</evidence>
<dbReference type="RefSeq" id="WP_116684303.1">
    <property type="nucleotide sequence ID" value="NZ_QURL01000007.1"/>
</dbReference>
<comment type="caution">
    <text evidence="2">The sequence shown here is derived from an EMBL/GenBank/DDBJ whole genome shotgun (WGS) entry which is preliminary data.</text>
</comment>
<dbReference type="AlphaFoldDB" id="A0A371WZH7"/>
<sequence length="195" mass="21742">MTLDISTPEGEYDSVPIDILGRFMRSDHSEFPCRIDEMSPGSVQVIAPVVPDPAETIIIYADHVGRLEGQVATIFDGGFSVRTVSSERRREKLAAKLTWLTNRQIMNLAEDRRHARIQPENPFRDIVLDDGRRYKVKIVDLSLSGAAVTSTVRPVIGTAVTLGAMPGRVVRYLEDGFAIEFKSVLGEDALQRLFR</sequence>
<reference evidence="2 3" key="1">
    <citation type="submission" date="2018-08" db="EMBL/GenBank/DDBJ databases">
        <title>Fulvimarina sp. 85, whole genome shotgun sequence.</title>
        <authorList>
            <person name="Tuo L."/>
        </authorList>
    </citation>
    <scope>NUCLEOTIDE SEQUENCE [LARGE SCALE GENOMIC DNA]</scope>
    <source>
        <strain evidence="2 3">85</strain>
    </source>
</reference>
<dbReference type="InterPro" id="IPR009875">
    <property type="entry name" value="PilZ_domain"/>
</dbReference>
<evidence type="ECO:0000313" key="2">
    <source>
        <dbReference type="EMBL" id="RFC62362.1"/>
    </source>
</evidence>